<feature type="region of interest" description="Disordered" evidence="1">
    <location>
        <begin position="125"/>
        <end position="144"/>
    </location>
</feature>
<evidence type="ECO:0000313" key="2">
    <source>
        <dbReference type="EMBL" id="KAK7755223.1"/>
    </source>
</evidence>
<dbReference type="EMBL" id="JAKJXP020000014">
    <property type="protein sequence ID" value="KAK7755223.1"/>
    <property type="molecule type" value="Genomic_DNA"/>
</dbReference>
<sequence>MQAFRQRAASFYAFLGAVPLSYLGYSVSRPGENGEPSSLSQWLNGFEHLSSTWEERNDVRTHAIEQAAHDKHLFLNAGKSGYVDLKMPELINSGSPISVPAGHYANLDHVTEHYRRKYAEEEERKAKKLLQKREQAQAEAQAQT</sequence>
<dbReference type="Proteomes" id="UP001320420">
    <property type="component" value="Unassembled WGS sequence"/>
</dbReference>
<proteinExistence type="predicted"/>
<reference evidence="2 3" key="1">
    <citation type="submission" date="2024-02" db="EMBL/GenBank/DDBJ databases">
        <title>De novo assembly and annotation of 12 fungi associated with fruit tree decline syndrome in Ontario, Canada.</title>
        <authorList>
            <person name="Sulman M."/>
            <person name="Ellouze W."/>
            <person name="Ilyukhin E."/>
        </authorList>
    </citation>
    <scope>NUCLEOTIDE SEQUENCE [LARGE SCALE GENOMIC DNA]</scope>
    <source>
        <strain evidence="2 3">M11/M66-122</strain>
    </source>
</reference>
<comment type="caution">
    <text evidence="2">The sequence shown here is derived from an EMBL/GenBank/DDBJ whole genome shotgun (WGS) entry which is preliminary data.</text>
</comment>
<evidence type="ECO:0000256" key="1">
    <source>
        <dbReference type="SAM" id="MobiDB-lite"/>
    </source>
</evidence>
<dbReference type="AlphaFoldDB" id="A0AAN9YQH5"/>
<gene>
    <name evidence="2" type="ORF">SLS62_002728</name>
</gene>
<protein>
    <submittedName>
        <fullName evidence="2">Uncharacterized protein</fullName>
    </submittedName>
</protein>
<keyword evidence="3" id="KW-1185">Reference proteome</keyword>
<name>A0AAN9YQH5_9PEZI</name>
<dbReference type="PANTHER" id="PTHR42100">
    <property type="entry name" value="OXIDOREDUCTASE 178 KDA SUBUNIT, PUTATIVE (AFU_ORTHOLOGUE AFUA_8G04320)-RELATED"/>
    <property type="match status" value="1"/>
</dbReference>
<organism evidence="2 3">
    <name type="scientific">Diatrype stigma</name>
    <dbReference type="NCBI Taxonomy" id="117547"/>
    <lineage>
        <taxon>Eukaryota</taxon>
        <taxon>Fungi</taxon>
        <taxon>Dikarya</taxon>
        <taxon>Ascomycota</taxon>
        <taxon>Pezizomycotina</taxon>
        <taxon>Sordariomycetes</taxon>
        <taxon>Xylariomycetidae</taxon>
        <taxon>Xylariales</taxon>
        <taxon>Diatrypaceae</taxon>
        <taxon>Diatrype</taxon>
    </lineage>
</organism>
<accession>A0AAN9YQH5</accession>
<dbReference type="GO" id="GO:0005739">
    <property type="term" value="C:mitochondrion"/>
    <property type="evidence" value="ECO:0007669"/>
    <property type="project" value="InterPro"/>
</dbReference>
<dbReference type="InterPro" id="IPR034444">
    <property type="entry name" value="Nuo17.8"/>
</dbReference>
<dbReference type="PANTHER" id="PTHR42100:SF1">
    <property type="entry name" value="OXIDOREDUCTASE 178 KDA SUBUNIT, PUTATIVE (AFU_ORTHOLOGUE AFUA_8G04320)-RELATED"/>
    <property type="match status" value="1"/>
</dbReference>
<feature type="compositionally biased region" description="Basic and acidic residues" evidence="1">
    <location>
        <begin position="125"/>
        <end position="136"/>
    </location>
</feature>
<evidence type="ECO:0000313" key="3">
    <source>
        <dbReference type="Proteomes" id="UP001320420"/>
    </source>
</evidence>